<protein>
    <submittedName>
        <fullName evidence="2">Uncharacterized protein</fullName>
    </submittedName>
</protein>
<dbReference type="AlphaFoldDB" id="A0A9W7FXX4"/>
<name>A0A9W7FXX4_9STRA</name>
<feature type="region of interest" description="Disordered" evidence="1">
    <location>
        <begin position="79"/>
        <end position="118"/>
    </location>
</feature>
<reference evidence="3" key="1">
    <citation type="journal article" date="2023" name="Commun. Biol.">
        <title>Genome analysis of Parmales, the sister group of diatoms, reveals the evolutionary specialization of diatoms from phago-mixotrophs to photoautotrophs.</title>
        <authorList>
            <person name="Ban H."/>
            <person name="Sato S."/>
            <person name="Yoshikawa S."/>
            <person name="Yamada K."/>
            <person name="Nakamura Y."/>
            <person name="Ichinomiya M."/>
            <person name="Sato N."/>
            <person name="Blanc-Mathieu R."/>
            <person name="Endo H."/>
            <person name="Kuwata A."/>
            <person name="Ogata H."/>
        </authorList>
    </citation>
    <scope>NUCLEOTIDE SEQUENCE [LARGE SCALE GENOMIC DNA]</scope>
</reference>
<keyword evidence="3" id="KW-1185">Reference proteome</keyword>
<feature type="compositionally biased region" description="Low complexity" evidence="1">
    <location>
        <begin position="92"/>
        <end position="116"/>
    </location>
</feature>
<organism evidence="2 3">
    <name type="scientific">Triparma columacea</name>
    <dbReference type="NCBI Taxonomy" id="722753"/>
    <lineage>
        <taxon>Eukaryota</taxon>
        <taxon>Sar</taxon>
        <taxon>Stramenopiles</taxon>
        <taxon>Ochrophyta</taxon>
        <taxon>Bolidophyceae</taxon>
        <taxon>Parmales</taxon>
        <taxon>Triparmaceae</taxon>
        <taxon>Triparma</taxon>
    </lineage>
</organism>
<dbReference type="EMBL" id="BRYA01000548">
    <property type="protein sequence ID" value="GMI22455.1"/>
    <property type="molecule type" value="Genomic_DNA"/>
</dbReference>
<comment type="caution">
    <text evidence="2">The sequence shown here is derived from an EMBL/GenBank/DDBJ whole genome shotgun (WGS) entry which is preliminary data.</text>
</comment>
<evidence type="ECO:0000313" key="3">
    <source>
        <dbReference type="Proteomes" id="UP001165065"/>
    </source>
</evidence>
<proteinExistence type="predicted"/>
<accession>A0A9W7FXX4</accession>
<sequence>MATLYTSLEDCLENAKMAHFTPVQSVPLEELCDAASVTTEDLRNLCAGKDEQQIKNMMGEYYENEALKLQFLAWATTSSSTSAPLNPLPQDPTTSTKPCAPSSPSAPPSDAGSDGSFDVDAVINGLCDMFKEKNGRDPTDEEVKIWIEQITGATEGQVGEEGK</sequence>
<dbReference type="Proteomes" id="UP001165065">
    <property type="component" value="Unassembled WGS sequence"/>
</dbReference>
<evidence type="ECO:0000256" key="1">
    <source>
        <dbReference type="SAM" id="MobiDB-lite"/>
    </source>
</evidence>
<dbReference type="OrthoDB" id="199848at2759"/>
<gene>
    <name evidence="2" type="ORF">TrCOL_g2802</name>
</gene>
<evidence type="ECO:0000313" key="2">
    <source>
        <dbReference type="EMBL" id="GMI22455.1"/>
    </source>
</evidence>